<dbReference type="InterPro" id="IPR029526">
    <property type="entry name" value="PGBD"/>
</dbReference>
<dbReference type="AlphaFoldDB" id="A0A8X6MRA7"/>
<protein>
    <submittedName>
        <fullName evidence="2">DDE_Tnp_1_7 domain-containing protein</fullName>
    </submittedName>
</protein>
<gene>
    <name evidence="2" type="primary">AVEN_35239_1</name>
    <name evidence="2" type="ORF">NPIL_379991</name>
</gene>
<proteinExistence type="predicted"/>
<dbReference type="Pfam" id="PF13843">
    <property type="entry name" value="DDE_Tnp_1_7"/>
    <property type="match status" value="1"/>
</dbReference>
<organism evidence="2 3">
    <name type="scientific">Nephila pilipes</name>
    <name type="common">Giant wood spider</name>
    <name type="synonym">Nephila maculata</name>
    <dbReference type="NCBI Taxonomy" id="299642"/>
    <lineage>
        <taxon>Eukaryota</taxon>
        <taxon>Metazoa</taxon>
        <taxon>Ecdysozoa</taxon>
        <taxon>Arthropoda</taxon>
        <taxon>Chelicerata</taxon>
        <taxon>Arachnida</taxon>
        <taxon>Araneae</taxon>
        <taxon>Araneomorphae</taxon>
        <taxon>Entelegynae</taxon>
        <taxon>Araneoidea</taxon>
        <taxon>Nephilidae</taxon>
        <taxon>Nephila</taxon>
    </lineage>
</organism>
<dbReference type="Proteomes" id="UP000887013">
    <property type="component" value="Unassembled WGS sequence"/>
</dbReference>
<name>A0A8X6MRA7_NEPPI</name>
<evidence type="ECO:0000313" key="3">
    <source>
        <dbReference type="Proteomes" id="UP000887013"/>
    </source>
</evidence>
<accession>A0A8X6MRA7</accession>
<sequence>MCDVGTKYMVNAISYLDSHTQAKGIPLTSYFIEDFTRSIHGTNRNITMDNWFASIPLSEKKFMQPMYLTIVGALRKNKKVILPELLQLRS</sequence>
<evidence type="ECO:0000259" key="1">
    <source>
        <dbReference type="Pfam" id="PF13843"/>
    </source>
</evidence>
<keyword evidence="3" id="KW-1185">Reference proteome</keyword>
<evidence type="ECO:0000313" key="2">
    <source>
        <dbReference type="EMBL" id="GFS73720.1"/>
    </source>
</evidence>
<reference evidence="2" key="1">
    <citation type="submission" date="2020-08" db="EMBL/GenBank/DDBJ databases">
        <title>Multicomponent nature underlies the extraordinary mechanical properties of spider dragline silk.</title>
        <authorList>
            <person name="Kono N."/>
            <person name="Nakamura H."/>
            <person name="Mori M."/>
            <person name="Yoshida Y."/>
            <person name="Ohtoshi R."/>
            <person name="Malay A.D."/>
            <person name="Moran D.A.P."/>
            <person name="Tomita M."/>
            <person name="Numata K."/>
            <person name="Arakawa K."/>
        </authorList>
    </citation>
    <scope>NUCLEOTIDE SEQUENCE</scope>
</reference>
<dbReference type="OrthoDB" id="10057959at2759"/>
<feature type="domain" description="PiggyBac transposable element-derived protein" evidence="1">
    <location>
        <begin position="1"/>
        <end position="84"/>
    </location>
</feature>
<comment type="caution">
    <text evidence="2">The sequence shown here is derived from an EMBL/GenBank/DDBJ whole genome shotgun (WGS) entry which is preliminary data.</text>
</comment>
<dbReference type="EMBL" id="BMAW01096215">
    <property type="protein sequence ID" value="GFS73720.1"/>
    <property type="molecule type" value="Genomic_DNA"/>
</dbReference>